<dbReference type="Proteomes" id="UP001140091">
    <property type="component" value="Unassembled WGS sequence"/>
</dbReference>
<gene>
    <name evidence="2" type="ORF">H1R20_g7132</name>
</gene>
<feature type="compositionally biased region" description="Polar residues" evidence="1">
    <location>
        <begin position="1"/>
        <end position="10"/>
    </location>
</feature>
<organism evidence="2 3">
    <name type="scientific">Candolleomyces eurysporus</name>
    <dbReference type="NCBI Taxonomy" id="2828524"/>
    <lineage>
        <taxon>Eukaryota</taxon>
        <taxon>Fungi</taxon>
        <taxon>Dikarya</taxon>
        <taxon>Basidiomycota</taxon>
        <taxon>Agaricomycotina</taxon>
        <taxon>Agaricomycetes</taxon>
        <taxon>Agaricomycetidae</taxon>
        <taxon>Agaricales</taxon>
        <taxon>Agaricineae</taxon>
        <taxon>Psathyrellaceae</taxon>
        <taxon>Candolleomyces</taxon>
    </lineage>
</organism>
<dbReference type="EMBL" id="JANBPK010000853">
    <property type="protein sequence ID" value="KAJ2929959.1"/>
    <property type="molecule type" value="Genomic_DNA"/>
</dbReference>
<feature type="compositionally biased region" description="Acidic residues" evidence="1">
    <location>
        <begin position="90"/>
        <end position="99"/>
    </location>
</feature>
<reference evidence="2" key="1">
    <citation type="submission" date="2022-06" db="EMBL/GenBank/DDBJ databases">
        <title>Genome Sequence of Candolleomyces eurysporus.</title>
        <authorList>
            <person name="Buettner E."/>
        </authorList>
    </citation>
    <scope>NUCLEOTIDE SEQUENCE</scope>
    <source>
        <strain evidence="2">VTCC 930004</strain>
    </source>
</reference>
<sequence length="238" mass="26422">MADTEASSSTDRGRGRGRGRSRGGLGKYLRARGRGHRGGGRPAEFNKRLVLEGEGPPDEEADEEAAAELAAKYSRRQLGTNADRYKEPEPELDSDGEPIVEPEVDLSTFLEKQRISDADTVLGAKQEIDEDEVDMTLAHISSNPTRVATDRKGKVQEIQWDRELDEMSREKAAAEAQRDLKARFKSKSEKLKAKPVFKSARERQAEKYEQAPELPTTAPAPPKDSKVAMEEFLDDLLG</sequence>
<evidence type="ECO:0000256" key="1">
    <source>
        <dbReference type="SAM" id="MobiDB-lite"/>
    </source>
</evidence>
<evidence type="ECO:0000313" key="3">
    <source>
        <dbReference type="Proteomes" id="UP001140091"/>
    </source>
</evidence>
<accession>A0A9W8J9K5</accession>
<proteinExistence type="predicted"/>
<comment type="caution">
    <text evidence="2">The sequence shown here is derived from an EMBL/GenBank/DDBJ whole genome shotgun (WGS) entry which is preliminary data.</text>
</comment>
<feature type="non-terminal residue" evidence="2">
    <location>
        <position position="238"/>
    </location>
</feature>
<keyword evidence="3" id="KW-1185">Reference proteome</keyword>
<dbReference type="AlphaFoldDB" id="A0A9W8J9K5"/>
<feature type="compositionally biased region" description="Basic and acidic residues" evidence="1">
    <location>
        <begin position="182"/>
        <end position="192"/>
    </location>
</feature>
<feature type="compositionally biased region" description="Basic and acidic residues" evidence="1">
    <location>
        <begin position="199"/>
        <end position="210"/>
    </location>
</feature>
<dbReference type="OrthoDB" id="2505473at2759"/>
<feature type="region of interest" description="Disordered" evidence="1">
    <location>
        <begin position="182"/>
        <end position="238"/>
    </location>
</feature>
<protein>
    <submittedName>
        <fullName evidence="2">Uncharacterized protein</fullName>
    </submittedName>
</protein>
<feature type="compositionally biased region" description="Basic residues" evidence="1">
    <location>
        <begin position="29"/>
        <end position="39"/>
    </location>
</feature>
<name>A0A9W8J9K5_9AGAR</name>
<feature type="compositionally biased region" description="Acidic residues" evidence="1">
    <location>
        <begin position="55"/>
        <end position="66"/>
    </location>
</feature>
<feature type="region of interest" description="Disordered" evidence="1">
    <location>
        <begin position="1"/>
        <end position="99"/>
    </location>
</feature>
<evidence type="ECO:0000313" key="2">
    <source>
        <dbReference type="EMBL" id="KAJ2929959.1"/>
    </source>
</evidence>